<dbReference type="EMBL" id="JAGQLK010000035">
    <property type="protein sequence ID" value="MCA9383181.1"/>
    <property type="molecule type" value="Genomic_DNA"/>
</dbReference>
<protein>
    <submittedName>
        <fullName evidence="2">Uncharacterized protein</fullName>
    </submittedName>
</protein>
<reference evidence="2" key="2">
    <citation type="journal article" date="2021" name="Microbiome">
        <title>Successional dynamics and alternative stable states in a saline activated sludge microbial community over 9 years.</title>
        <authorList>
            <person name="Wang Y."/>
            <person name="Ye J."/>
            <person name="Ju F."/>
            <person name="Liu L."/>
            <person name="Boyd J.A."/>
            <person name="Deng Y."/>
            <person name="Parks D.H."/>
            <person name="Jiang X."/>
            <person name="Yin X."/>
            <person name="Woodcroft B.J."/>
            <person name="Tyson G.W."/>
            <person name="Hugenholtz P."/>
            <person name="Polz M.F."/>
            <person name="Zhang T."/>
        </authorList>
    </citation>
    <scope>NUCLEOTIDE SEQUENCE</scope>
    <source>
        <strain evidence="2">HKST-UBA14</strain>
    </source>
</reference>
<proteinExistence type="predicted"/>
<sequence length="112" mass="12843">MNKNIAKIILIFVTLISPLIDLFIVPVMAIPSALIMSFFIDGPKCDGKLFCELGLYYNFVLVIGVISGIAITRFLLFVLNKRFSVNKKFYDYLQITVIVYHIAAYLFLTLYY</sequence>
<feature type="transmembrane region" description="Helical" evidence="1">
    <location>
        <begin position="9"/>
        <end position="35"/>
    </location>
</feature>
<feature type="transmembrane region" description="Helical" evidence="1">
    <location>
        <begin position="92"/>
        <end position="111"/>
    </location>
</feature>
<keyword evidence="1" id="KW-1133">Transmembrane helix</keyword>
<reference evidence="2" key="1">
    <citation type="submission" date="2020-04" db="EMBL/GenBank/DDBJ databases">
        <authorList>
            <person name="Zhang T."/>
        </authorList>
    </citation>
    <scope>NUCLEOTIDE SEQUENCE</scope>
    <source>
        <strain evidence="2">HKST-UBA14</strain>
    </source>
</reference>
<keyword evidence="1" id="KW-0472">Membrane</keyword>
<evidence type="ECO:0000256" key="1">
    <source>
        <dbReference type="SAM" id="Phobius"/>
    </source>
</evidence>
<keyword evidence="1" id="KW-0812">Transmembrane</keyword>
<evidence type="ECO:0000313" key="3">
    <source>
        <dbReference type="Proteomes" id="UP000783287"/>
    </source>
</evidence>
<dbReference type="Proteomes" id="UP000783287">
    <property type="component" value="Unassembled WGS sequence"/>
</dbReference>
<comment type="caution">
    <text evidence="2">The sequence shown here is derived from an EMBL/GenBank/DDBJ whole genome shotgun (WGS) entry which is preliminary data.</text>
</comment>
<accession>A0A955L545</accession>
<feature type="transmembrane region" description="Helical" evidence="1">
    <location>
        <begin position="55"/>
        <end position="80"/>
    </location>
</feature>
<dbReference type="AlphaFoldDB" id="A0A955L545"/>
<organism evidence="2 3">
    <name type="scientific">Candidatus Dojkabacteria bacterium</name>
    <dbReference type="NCBI Taxonomy" id="2099670"/>
    <lineage>
        <taxon>Bacteria</taxon>
        <taxon>Candidatus Dojkabacteria</taxon>
    </lineage>
</organism>
<name>A0A955L545_9BACT</name>
<gene>
    <name evidence="2" type="ORF">KC909_02340</name>
</gene>
<evidence type="ECO:0000313" key="2">
    <source>
        <dbReference type="EMBL" id="MCA9383181.1"/>
    </source>
</evidence>